<keyword evidence="3" id="KW-1185">Reference proteome</keyword>
<evidence type="ECO:0000256" key="1">
    <source>
        <dbReference type="SAM" id="Coils"/>
    </source>
</evidence>
<dbReference type="EMBL" id="CP067089">
    <property type="protein sequence ID" value="QQO10357.1"/>
    <property type="molecule type" value="Genomic_DNA"/>
</dbReference>
<proteinExistence type="predicted"/>
<reference evidence="2" key="1">
    <citation type="submission" date="2021-01" db="EMBL/GenBank/DDBJ databases">
        <title>Description of Breznakiella homolactica.</title>
        <authorList>
            <person name="Song Y."/>
            <person name="Brune A."/>
        </authorList>
    </citation>
    <scope>NUCLEOTIDE SEQUENCE</scope>
    <source>
        <strain evidence="2">RmG30</strain>
    </source>
</reference>
<dbReference type="Proteomes" id="UP000595917">
    <property type="component" value="Chromosome"/>
</dbReference>
<sequence length="108" mass="13182">MYFGYYKIPKNASHLIIDENTDPENLEKSLNKEFNEFSEYMRRYKNVKKIIEEQREEIKELENKILEKKHELEIETQNINQIAIIKNTIKIYEEDISIKTNWIKLVME</sequence>
<organism evidence="2 3">
    <name type="scientific">Breznakiella homolactica</name>
    <dbReference type="NCBI Taxonomy" id="2798577"/>
    <lineage>
        <taxon>Bacteria</taxon>
        <taxon>Pseudomonadati</taxon>
        <taxon>Spirochaetota</taxon>
        <taxon>Spirochaetia</taxon>
        <taxon>Spirochaetales</taxon>
        <taxon>Breznakiellaceae</taxon>
        <taxon>Breznakiella</taxon>
    </lineage>
</organism>
<feature type="coiled-coil region" evidence="1">
    <location>
        <begin position="37"/>
        <end position="78"/>
    </location>
</feature>
<evidence type="ECO:0000313" key="2">
    <source>
        <dbReference type="EMBL" id="QQO10357.1"/>
    </source>
</evidence>
<evidence type="ECO:0000313" key="3">
    <source>
        <dbReference type="Proteomes" id="UP000595917"/>
    </source>
</evidence>
<dbReference type="KEGG" id="bhc:JFL75_05410"/>
<keyword evidence="1" id="KW-0175">Coiled coil</keyword>
<dbReference type="RefSeq" id="WP_215627661.1">
    <property type="nucleotide sequence ID" value="NZ_CP067089.2"/>
</dbReference>
<protein>
    <submittedName>
        <fullName evidence="2">Uncharacterized protein</fullName>
    </submittedName>
</protein>
<name>A0A7T7XQ62_9SPIR</name>
<dbReference type="AlphaFoldDB" id="A0A7T7XQ62"/>
<accession>A0A7T7XQ62</accession>
<gene>
    <name evidence="2" type="ORF">JFL75_05410</name>
</gene>